<gene>
    <name evidence="1" type="ORF">ENT43_02555</name>
</gene>
<accession>A0A7C4R530</accession>
<protein>
    <recommendedName>
        <fullName evidence="2">Type II toxin-antitoxin system RelB/DinJ family antitoxin</fullName>
    </recommendedName>
</protein>
<organism evidence="1">
    <name type="scientific">candidate division CPR3 bacterium</name>
    <dbReference type="NCBI Taxonomy" id="2268181"/>
    <lineage>
        <taxon>Bacteria</taxon>
        <taxon>Bacteria division CPR3</taxon>
    </lineage>
</organism>
<reference evidence="1" key="1">
    <citation type="journal article" date="2020" name="mSystems">
        <title>Genome- and Community-Level Interaction Insights into Carbon Utilization and Element Cycling Functions of Hydrothermarchaeota in Hydrothermal Sediment.</title>
        <authorList>
            <person name="Zhou Z."/>
            <person name="Liu Y."/>
            <person name="Xu W."/>
            <person name="Pan J."/>
            <person name="Luo Z.H."/>
            <person name="Li M."/>
        </authorList>
    </citation>
    <scope>NUCLEOTIDE SEQUENCE [LARGE SCALE GENOMIC DNA]</scope>
    <source>
        <strain evidence="1">SpSt-579</strain>
    </source>
</reference>
<dbReference type="EMBL" id="DSYQ01000010">
    <property type="protein sequence ID" value="HGT71118.1"/>
    <property type="molecule type" value="Genomic_DNA"/>
</dbReference>
<name>A0A7C4R530_UNCC3</name>
<comment type="caution">
    <text evidence="1">The sequence shown here is derived from an EMBL/GenBank/DDBJ whole genome shotgun (WGS) entry which is preliminary data.</text>
</comment>
<dbReference type="InterPro" id="IPR007337">
    <property type="entry name" value="RelB/DinJ"/>
</dbReference>
<proteinExistence type="predicted"/>
<sequence length="91" mass="10666">MCCIFCYNNLNTNYFKMSTTKTSNIHIRINPNLKNKASKVLDDIGISFTQFIEINLNQIVKDKEAKMELKLMKDDKEDLYTEIKILNSLKK</sequence>
<dbReference type="GO" id="GO:0006355">
    <property type="term" value="P:regulation of DNA-templated transcription"/>
    <property type="evidence" value="ECO:0007669"/>
    <property type="project" value="InterPro"/>
</dbReference>
<evidence type="ECO:0000313" key="1">
    <source>
        <dbReference type="EMBL" id="HGT71118.1"/>
    </source>
</evidence>
<evidence type="ECO:0008006" key="2">
    <source>
        <dbReference type="Google" id="ProtNLM"/>
    </source>
</evidence>
<dbReference type="Pfam" id="PF04221">
    <property type="entry name" value="RelB"/>
    <property type="match status" value="1"/>
</dbReference>
<dbReference type="Gene3D" id="1.10.1220.10">
    <property type="entry name" value="Met repressor-like"/>
    <property type="match status" value="1"/>
</dbReference>
<dbReference type="AlphaFoldDB" id="A0A7C4R530"/>
<dbReference type="InterPro" id="IPR013321">
    <property type="entry name" value="Arc_rbn_hlx_hlx"/>
</dbReference>